<evidence type="ECO:0000256" key="2">
    <source>
        <dbReference type="ARBA" id="ARBA00022737"/>
    </source>
</evidence>
<evidence type="ECO:0000256" key="1">
    <source>
        <dbReference type="ARBA" id="ARBA00022614"/>
    </source>
</evidence>
<reference evidence="6 7" key="1">
    <citation type="journal article" date="2019" name="Sci. Rep.">
        <title>Comparative genomics of chytrid fungi reveal insights into the obligate biotrophic and pathogenic lifestyle of Synchytrium endobioticum.</title>
        <authorList>
            <person name="van de Vossenberg B.T.L.H."/>
            <person name="Warris S."/>
            <person name="Nguyen H.D.T."/>
            <person name="van Gent-Pelzer M.P.E."/>
            <person name="Joly D.L."/>
            <person name="van de Geest H.C."/>
            <person name="Bonants P.J.M."/>
            <person name="Smith D.S."/>
            <person name="Levesque C.A."/>
            <person name="van der Lee T.A.J."/>
        </authorList>
    </citation>
    <scope>NUCLEOTIDE SEQUENCE [LARGE SCALE GENOMIC DNA]</scope>
    <source>
        <strain evidence="6 7">CBS 675.73</strain>
    </source>
</reference>
<dbReference type="SUPFAM" id="SSF48113">
    <property type="entry name" value="Heme-dependent peroxidases"/>
    <property type="match status" value="1"/>
</dbReference>
<accession>A0A507FMR9</accession>
<dbReference type="InterPro" id="IPR001810">
    <property type="entry name" value="F-box_dom"/>
</dbReference>
<feature type="domain" description="F-box" evidence="5">
    <location>
        <begin position="353"/>
        <end position="379"/>
    </location>
</feature>
<dbReference type="Gene3D" id="3.80.10.10">
    <property type="entry name" value="Ribonuclease Inhibitor"/>
    <property type="match status" value="3"/>
</dbReference>
<dbReference type="FunFam" id="3.80.10.10:FF:000041">
    <property type="entry name" value="LRR receptor-like serine/threonine-protein kinase ERECTA"/>
    <property type="match status" value="1"/>
</dbReference>
<dbReference type="OrthoDB" id="1517790at2759"/>
<dbReference type="GO" id="GO:0004601">
    <property type="term" value="F:peroxidase activity"/>
    <property type="evidence" value="ECO:0007669"/>
    <property type="project" value="InterPro"/>
</dbReference>
<sequence>MLSNLSVLQLNNNNLIGPFHQDFSSLFQCERFDVSHNQLTGSLQNTIFPPHLNLLKLSHNQLSGPLPKFDACDYIETLCLDHNQFSGHLPTQNWYALERLNLSHNQLSGGLPASMFGSMKQIKMVDLSSNQFSGLIPEFLECPWRLELLDLSGNHLEGDLPDCFRTRLANKSMIALRWEKMKASCAGPRLDALTQPIYSPRTPHVPAELNSLLTFNIIHELAFTLDVDLSALSNAVRGYASYSGSTDGEIKLVFGSNSQLRGISEYYAYNGSDAVFVNDFVAAWVKLNLSTAAYVKVDARPITLNRTHLLKSKPSHECPIEVLEHIFLQLDPFKIANHRRVCSSQPVNDRRQHMHLLELPNEVLLEIFEQLDPFKVAKVHIGHIFKTGDQADIFCFVTPACFGEGFLANVQRSFSAVVFEDFPANTLNAVPINPHTATTETSIFGSLPCVFHSRSKPRRLAGPLPSAIGSLTQLTSLDLKGHKLSGPIPRSLGELTKLTDLNLFGNGMAGPILSDLANLVNLRNLNLAGTLLDESIPDSLGNLVNLEFLNISRTRLTGSIPASLGNLVKLVQLNLWGNNFSGQLPDMFGLHTQKMEFRRLLDCWIFHAIDSLGDFQTTSLRLKTWNCSNNNLDGPLPNNIGELSNLQTLFLRRNQFSGAIPDSISGLVALEELDLSRNLFVGSIPGSITALVNLSCLTLQRNELSGQLPMGIGLLNSLAILNLSHNRFYGEIPESIGSLHFLQVLDLSHNQLTGEIPVSIGMLSAVTDIYLNNNNLVGPLHPDIGDSHALNSLDLSHNQLTGSIPESIVHRPYLVTLNLDHNQFSGHLQVDTRNQSCIHNLNLSHNQLSGPIDAFLLCHVSFENLNLSNNHFDGVLPRGSFRNKEKIKTLDLSNNQFNGLIPDGLDNCGALELLDLSGNCFEGDLPERFREHSADEPSIPLRWKAQRATNSTLDRPPSHSQAYQVLPASGSVDRMLCVMHDRDFDSELDEITADEYDPAAEDNEAEDNEAEVYPAARYQRVCALCNCCLSCGGATVDCICAYRSGNIELNFKIYKDVAVHGTSIAAFLQYRNVPLPNLPPGHYLPKVKLCSSKSKGCHKKYSNWKETGLGKASEHSHFPAASSRPDLPITPQSQTHKKPVQSQQAPKKVKVANYAAKLVLNPKGDAENDPPLKETVENDALLKETTDTKKQKTVQMSVSLHSPANRGVSTAIETVKIVPPDVGSLVDMWAYLESNLEAWEPASWDRSKLHYTEGPSKSPTFFVAGTHGVDINHPPTSLDSFNLENYKPAQSARGKWSQNAPNQGALMKTRAASDTPLNVRVPAVSPNTRVEIPTVPQTVRFYGRASAVAPISKITGIISIEESDTVASMLEKAGFNISGKALVACEMGTDSDRQFLFEGKLKSTLTSEHTEIFIKAEDVPPALFSFH</sequence>
<dbReference type="SUPFAM" id="SSF52058">
    <property type="entry name" value="L domain-like"/>
    <property type="match status" value="3"/>
</dbReference>
<evidence type="ECO:0000259" key="5">
    <source>
        <dbReference type="PROSITE" id="PS50181"/>
    </source>
</evidence>
<name>A0A507FMR9_9FUNG</name>
<dbReference type="InterPro" id="IPR010255">
    <property type="entry name" value="Haem_peroxidase_sf"/>
</dbReference>
<dbReference type="InterPro" id="IPR032675">
    <property type="entry name" value="LRR_dom_sf"/>
</dbReference>
<feature type="region of interest" description="Disordered" evidence="4">
    <location>
        <begin position="1112"/>
        <end position="1147"/>
    </location>
</feature>
<keyword evidence="3" id="KW-0472">Membrane</keyword>
<comment type="caution">
    <text evidence="6">The sequence shown here is derived from an EMBL/GenBank/DDBJ whole genome shotgun (WGS) entry which is preliminary data.</text>
</comment>
<dbReference type="FunFam" id="3.80.10.10:FF:000095">
    <property type="entry name" value="LRR receptor-like serine/threonine-protein kinase GSO1"/>
    <property type="match status" value="1"/>
</dbReference>
<dbReference type="PROSITE" id="PS51450">
    <property type="entry name" value="LRR"/>
    <property type="match status" value="2"/>
</dbReference>
<dbReference type="PANTHER" id="PTHR48054">
    <property type="entry name" value="RECEPTOR KINASE-LIKE PROTEIN XA21"/>
    <property type="match status" value="1"/>
</dbReference>
<dbReference type="STRING" id="246404.A0A507FMR9"/>
<gene>
    <name evidence="6" type="ORF">CcCBS67573_g01194</name>
</gene>
<keyword evidence="2" id="KW-0677">Repeat</keyword>
<keyword evidence="7" id="KW-1185">Reference proteome</keyword>
<dbReference type="GO" id="GO:0006979">
    <property type="term" value="P:response to oxidative stress"/>
    <property type="evidence" value="ECO:0007669"/>
    <property type="project" value="InterPro"/>
</dbReference>
<dbReference type="Pfam" id="PF00560">
    <property type="entry name" value="LRR_1"/>
    <property type="match status" value="5"/>
</dbReference>
<dbReference type="SMART" id="SM00369">
    <property type="entry name" value="LRR_TYP"/>
    <property type="match status" value="11"/>
</dbReference>
<organism evidence="6 7">
    <name type="scientific">Chytriomyces confervae</name>
    <dbReference type="NCBI Taxonomy" id="246404"/>
    <lineage>
        <taxon>Eukaryota</taxon>
        <taxon>Fungi</taxon>
        <taxon>Fungi incertae sedis</taxon>
        <taxon>Chytridiomycota</taxon>
        <taxon>Chytridiomycota incertae sedis</taxon>
        <taxon>Chytridiomycetes</taxon>
        <taxon>Chytridiales</taxon>
        <taxon>Chytriomycetaceae</taxon>
        <taxon>Chytriomyces</taxon>
    </lineage>
</organism>
<dbReference type="PROSITE" id="PS50181">
    <property type="entry name" value="FBOX"/>
    <property type="match status" value="1"/>
</dbReference>
<evidence type="ECO:0000313" key="7">
    <source>
        <dbReference type="Proteomes" id="UP000320333"/>
    </source>
</evidence>
<dbReference type="Pfam" id="PF13855">
    <property type="entry name" value="LRR_8"/>
    <property type="match status" value="3"/>
</dbReference>
<dbReference type="InterPro" id="IPR052592">
    <property type="entry name" value="LRR-RLK"/>
</dbReference>
<dbReference type="Gene3D" id="1.10.420.10">
    <property type="entry name" value="Peroxidase, domain 2"/>
    <property type="match status" value="1"/>
</dbReference>
<keyword evidence="1" id="KW-0433">Leucine-rich repeat</keyword>
<proteinExistence type="predicted"/>
<dbReference type="InterPro" id="IPR001611">
    <property type="entry name" value="Leu-rich_rpt"/>
</dbReference>
<feature type="compositionally biased region" description="Polar residues" evidence="4">
    <location>
        <begin position="1130"/>
        <end position="1145"/>
    </location>
</feature>
<dbReference type="InterPro" id="IPR003591">
    <property type="entry name" value="Leu-rich_rpt_typical-subtyp"/>
</dbReference>
<evidence type="ECO:0000256" key="4">
    <source>
        <dbReference type="SAM" id="MobiDB-lite"/>
    </source>
</evidence>
<evidence type="ECO:0000313" key="6">
    <source>
        <dbReference type="EMBL" id="TPX77533.1"/>
    </source>
</evidence>
<dbReference type="EMBL" id="QEAP01000019">
    <property type="protein sequence ID" value="TPX77533.1"/>
    <property type="molecule type" value="Genomic_DNA"/>
</dbReference>
<dbReference type="PANTHER" id="PTHR48054:SF47">
    <property type="entry name" value="OS06G0179800 PROTEIN"/>
    <property type="match status" value="1"/>
</dbReference>
<protein>
    <recommendedName>
        <fullName evidence="5">F-box domain-containing protein</fullName>
    </recommendedName>
</protein>
<dbReference type="GO" id="GO:0020037">
    <property type="term" value="F:heme binding"/>
    <property type="evidence" value="ECO:0007669"/>
    <property type="project" value="InterPro"/>
</dbReference>
<evidence type="ECO:0000256" key="3">
    <source>
        <dbReference type="ARBA" id="ARBA00023136"/>
    </source>
</evidence>
<dbReference type="Proteomes" id="UP000320333">
    <property type="component" value="Unassembled WGS sequence"/>
</dbReference>